<dbReference type="OrthoDB" id="9770347at2"/>
<evidence type="ECO:0000313" key="8">
    <source>
        <dbReference type="EMBL" id="ADI00521.1"/>
    </source>
</evidence>
<keyword evidence="3" id="KW-1003">Cell membrane</keyword>
<evidence type="ECO:0000256" key="4">
    <source>
        <dbReference type="ARBA" id="ARBA00022692"/>
    </source>
</evidence>
<evidence type="ECO:0000256" key="2">
    <source>
        <dbReference type="ARBA" id="ARBA00007430"/>
    </source>
</evidence>
<feature type="transmembrane region" description="Helical" evidence="7">
    <location>
        <begin position="389"/>
        <end position="409"/>
    </location>
</feature>
<dbReference type="HOGENOM" id="CLU_026911_5_2_9"/>
<dbReference type="PANTHER" id="PTHR30250">
    <property type="entry name" value="PST FAMILY PREDICTED COLANIC ACID TRANSPORTER"/>
    <property type="match status" value="1"/>
</dbReference>
<feature type="transmembrane region" description="Helical" evidence="7">
    <location>
        <begin position="333"/>
        <end position="353"/>
    </location>
</feature>
<feature type="transmembrane region" description="Helical" evidence="7">
    <location>
        <begin position="91"/>
        <end position="116"/>
    </location>
</feature>
<dbReference type="EMBL" id="CP001791">
    <property type="protein sequence ID" value="ADI00521.1"/>
    <property type="molecule type" value="Genomic_DNA"/>
</dbReference>
<reference evidence="8" key="1">
    <citation type="submission" date="2009-10" db="EMBL/GenBank/DDBJ databases">
        <title>Complete sequence of Bacillus selenitireducens MLS10.</title>
        <authorList>
            <consortium name="US DOE Joint Genome Institute"/>
            <person name="Lucas S."/>
            <person name="Copeland A."/>
            <person name="Lapidus A."/>
            <person name="Glavina del Rio T."/>
            <person name="Dalin E."/>
            <person name="Tice H."/>
            <person name="Bruce D."/>
            <person name="Goodwin L."/>
            <person name="Pitluck S."/>
            <person name="Sims D."/>
            <person name="Brettin T."/>
            <person name="Detter J.C."/>
            <person name="Han C."/>
            <person name="Larimer F."/>
            <person name="Land M."/>
            <person name="Hauser L."/>
            <person name="Kyrpides N."/>
            <person name="Ovchinnikova G."/>
            <person name="Stolz J."/>
        </authorList>
    </citation>
    <scope>NUCLEOTIDE SEQUENCE [LARGE SCALE GENOMIC DNA]</scope>
    <source>
        <strain evidence="8">MLS10</strain>
    </source>
</reference>
<keyword evidence="9" id="KW-1185">Reference proteome</keyword>
<dbReference type="PANTHER" id="PTHR30250:SF10">
    <property type="entry name" value="LIPOPOLYSACCHARIDE BIOSYNTHESIS PROTEIN WZXC"/>
    <property type="match status" value="1"/>
</dbReference>
<dbReference type="RefSeq" id="WP_013173925.1">
    <property type="nucleotide sequence ID" value="NC_014219.1"/>
</dbReference>
<dbReference type="InterPro" id="IPR050833">
    <property type="entry name" value="Poly_Biosynth_Transport"/>
</dbReference>
<feature type="transmembrane region" description="Helical" evidence="7">
    <location>
        <begin position="365"/>
        <end position="383"/>
    </location>
</feature>
<feature type="transmembrane region" description="Helical" evidence="7">
    <location>
        <begin position="155"/>
        <end position="175"/>
    </location>
</feature>
<dbReference type="CDD" id="cd13127">
    <property type="entry name" value="MATE_tuaB_like"/>
    <property type="match status" value="1"/>
</dbReference>
<protein>
    <submittedName>
        <fullName evidence="8">Polysaccharide biosynthesis protein</fullName>
    </submittedName>
</protein>
<dbReference type="KEGG" id="bse:Bsel_3039"/>
<feature type="transmembrane region" description="Helical" evidence="7">
    <location>
        <begin position="49"/>
        <end position="70"/>
    </location>
</feature>
<evidence type="ECO:0000256" key="5">
    <source>
        <dbReference type="ARBA" id="ARBA00022989"/>
    </source>
</evidence>
<keyword evidence="4 7" id="KW-0812">Transmembrane</keyword>
<dbReference type="GO" id="GO:0005886">
    <property type="term" value="C:plasma membrane"/>
    <property type="evidence" value="ECO:0007669"/>
    <property type="project" value="UniProtKB-SubCell"/>
</dbReference>
<dbReference type="AlphaFoldDB" id="D6Y019"/>
<evidence type="ECO:0000313" key="9">
    <source>
        <dbReference type="Proteomes" id="UP000000271"/>
    </source>
</evidence>
<dbReference type="Pfam" id="PF13440">
    <property type="entry name" value="Polysacc_synt_3"/>
    <property type="match status" value="1"/>
</dbReference>
<dbReference type="eggNOG" id="COG2244">
    <property type="taxonomic scope" value="Bacteria"/>
</dbReference>
<comment type="subcellular location">
    <subcellularLocation>
        <location evidence="1">Cell membrane</location>
        <topology evidence="1">Multi-pass membrane protein</topology>
    </subcellularLocation>
</comment>
<feature type="transmembrane region" description="Helical" evidence="7">
    <location>
        <begin position="430"/>
        <end position="449"/>
    </location>
</feature>
<feature type="transmembrane region" description="Helical" evidence="7">
    <location>
        <begin position="20"/>
        <end position="43"/>
    </location>
</feature>
<feature type="transmembrane region" description="Helical" evidence="7">
    <location>
        <begin position="241"/>
        <end position="262"/>
    </location>
</feature>
<dbReference type="Proteomes" id="UP000000271">
    <property type="component" value="Chromosome"/>
</dbReference>
<accession>D6Y019</accession>
<name>D6Y019_BACIE</name>
<feature type="transmembrane region" description="Helical" evidence="7">
    <location>
        <begin position="122"/>
        <end position="143"/>
    </location>
</feature>
<comment type="similarity">
    <text evidence="2">Belongs to the polysaccharide synthase family.</text>
</comment>
<organism evidence="8 9">
    <name type="scientific">Bacillus selenitireducens (strain ATCC 700615 / DSM 15326 / MLS10)</name>
    <dbReference type="NCBI Taxonomy" id="439292"/>
    <lineage>
        <taxon>Bacteria</taxon>
        <taxon>Bacillati</taxon>
        <taxon>Bacillota</taxon>
        <taxon>Bacilli</taxon>
        <taxon>Bacillales</taxon>
        <taxon>Bacillaceae</taxon>
        <taxon>Salisediminibacterium</taxon>
    </lineage>
</organism>
<gene>
    <name evidence="8" type="ordered locus">Bsel_3039</name>
</gene>
<feature type="transmembrane region" description="Helical" evidence="7">
    <location>
        <begin position="455"/>
        <end position="477"/>
    </location>
</feature>
<dbReference type="STRING" id="439292.Bsel_3039"/>
<sequence>MDSSVDLPKNNYKKSIKSGVVWNTFMVLINQGSGILVKLILARMLVPEYFGLVGMAVVFTGLFKVINESGMKSALIQRKELDLKPIHFDSVFWFSIVFSSFLFLLVITILAPFTAWFYEEPFLYILTICLSISLLINPLNLIHRVKLSRDLNFKKIAVITTTATVIVSSSSIILAFLGAGIWSIVFQSIGIPLLTVPLMWRATKWRPRLKFSWIALSSIFSFSIYTMGTSIVNFLRNNLDYLLIGKMLSAYFVGLYAIVFMVTETTRTKVYSIINQAMFPIYSRMQDDLNSLKYFYLLTMKYNALITFPFFMVLAFFSEHLLFYFLGAEWVEASFALTILALASIVFGFASTPGEILKAIGKPKVSFKVMLYNTLFIALPLLYIGIKYFGINGAAIATLIHFAISRLIFQMYMYKYINVSIVDVIRSLNIPLLGSLLSVGVIYLFIVYVSVPMNFVFLLIYILLAMLLYVLIIYIAMKDELVKLIKSFKK</sequence>
<feature type="transmembrane region" description="Helical" evidence="7">
    <location>
        <begin position="212"/>
        <end position="235"/>
    </location>
</feature>
<keyword evidence="5 7" id="KW-1133">Transmembrane helix</keyword>
<evidence type="ECO:0000256" key="7">
    <source>
        <dbReference type="SAM" id="Phobius"/>
    </source>
</evidence>
<evidence type="ECO:0000256" key="6">
    <source>
        <dbReference type="ARBA" id="ARBA00023136"/>
    </source>
</evidence>
<proteinExistence type="inferred from homology"/>
<keyword evidence="6 7" id="KW-0472">Membrane</keyword>
<evidence type="ECO:0000256" key="3">
    <source>
        <dbReference type="ARBA" id="ARBA00022475"/>
    </source>
</evidence>
<evidence type="ECO:0000256" key="1">
    <source>
        <dbReference type="ARBA" id="ARBA00004651"/>
    </source>
</evidence>
<feature type="transmembrane region" description="Helical" evidence="7">
    <location>
        <begin position="302"/>
        <end position="327"/>
    </location>
</feature>